<keyword evidence="1" id="KW-0880">Kelch repeat</keyword>
<dbReference type="RefSeq" id="XP_050511256.1">
    <property type="nucleotide sequence ID" value="XM_050655299.1"/>
</dbReference>
<accession>A0ABM5KM33</accession>
<dbReference type="Proteomes" id="UP001652700">
    <property type="component" value="Unplaced"/>
</dbReference>
<dbReference type="PANTHER" id="PTHR46376">
    <property type="entry name" value="LEUCINE-ZIPPER-LIKE TRANSCRIPTIONAL REGULATOR 1"/>
    <property type="match status" value="1"/>
</dbReference>
<evidence type="ECO:0000259" key="4">
    <source>
        <dbReference type="Pfam" id="PF00053"/>
    </source>
</evidence>
<dbReference type="InterPro" id="IPR051568">
    <property type="entry name" value="LZTR1/Attractin"/>
</dbReference>
<sequence>MCISIYKSYRHKYFVCLITVFASICVLPNIFATCNDTSCSGNRVCKDDLCICDVGWSGPQCQHCVGNVSNSTTGRSCQQCMKGYWGTTLNGDQCKKCQCGLDARDCNKNTGECNCLTKGTIGNTCDECDTLNHYHPDKDKNKACYYELTTDYRFTFNISKSSDKYFTRINYVNSPTKPDLDVDVRITCSKPAKVNLTVKTEGLEEKTILESLHCGKITTKISKHLYNFDDPRNISTTKFYAHVYDFQTPTVIEISFSQPPKLNLEQFAITLLTAKLYSKLQGSMP</sequence>
<feature type="domain" description="Laminin EGF-like" evidence="4">
    <location>
        <begin position="97"/>
        <end position="144"/>
    </location>
</feature>
<evidence type="ECO:0000259" key="5">
    <source>
        <dbReference type="Pfam" id="PF24972"/>
    </source>
</evidence>
<dbReference type="Pfam" id="PF00053">
    <property type="entry name" value="EGF_laminin"/>
    <property type="match status" value="1"/>
</dbReference>
<evidence type="ECO:0000256" key="3">
    <source>
        <dbReference type="SAM" id="SignalP"/>
    </source>
</evidence>
<protein>
    <submittedName>
        <fullName evidence="6">Uncharacterized protein</fullName>
    </submittedName>
</protein>
<feature type="chain" id="PRO_5046804671" evidence="3">
    <location>
        <begin position="33"/>
        <end position="285"/>
    </location>
</feature>
<evidence type="ECO:0000256" key="1">
    <source>
        <dbReference type="ARBA" id="ARBA00022441"/>
    </source>
</evidence>
<dbReference type="InterPro" id="IPR002049">
    <property type="entry name" value="LE_dom"/>
</dbReference>
<dbReference type="EnsemblMetazoa" id="XM_050655299.1">
    <property type="protein sequence ID" value="XP_050511256.1"/>
    <property type="gene ID" value="LOC126887664"/>
</dbReference>
<evidence type="ECO:0000313" key="7">
    <source>
        <dbReference type="Proteomes" id="UP001652700"/>
    </source>
</evidence>
<evidence type="ECO:0000256" key="2">
    <source>
        <dbReference type="ARBA" id="ARBA00022737"/>
    </source>
</evidence>
<dbReference type="InterPro" id="IPR056732">
    <property type="entry name" value="GBD_ATRN"/>
</dbReference>
<name>A0ABM5KM33_DIAVI</name>
<keyword evidence="7" id="KW-1185">Reference proteome</keyword>
<dbReference type="GeneID" id="126887664"/>
<organism evidence="6 7">
    <name type="scientific">Diabrotica virgifera virgifera</name>
    <name type="common">western corn rootworm</name>
    <dbReference type="NCBI Taxonomy" id="50390"/>
    <lineage>
        <taxon>Eukaryota</taxon>
        <taxon>Metazoa</taxon>
        <taxon>Ecdysozoa</taxon>
        <taxon>Arthropoda</taxon>
        <taxon>Hexapoda</taxon>
        <taxon>Insecta</taxon>
        <taxon>Pterygota</taxon>
        <taxon>Neoptera</taxon>
        <taxon>Endopterygota</taxon>
        <taxon>Coleoptera</taxon>
        <taxon>Polyphaga</taxon>
        <taxon>Cucujiformia</taxon>
        <taxon>Chrysomeloidea</taxon>
        <taxon>Chrysomelidae</taxon>
        <taxon>Galerucinae</taxon>
        <taxon>Diabroticina</taxon>
        <taxon>Diabroticites</taxon>
        <taxon>Diabrotica</taxon>
    </lineage>
</organism>
<keyword evidence="3" id="KW-0732">Signal</keyword>
<feature type="domain" description="Attractin GBD" evidence="5">
    <location>
        <begin position="145"/>
        <end position="258"/>
    </location>
</feature>
<evidence type="ECO:0000313" key="6">
    <source>
        <dbReference type="EnsemblMetazoa" id="XP_050511256.1"/>
    </source>
</evidence>
<feature type="signal peptide" evidence="3">
    <location>
        <begin position="1"/>
        <end position="32"/>
    </location>
</feature>
<dbReference type="Pfam" id="PF24972">
    <property type="entry name" value="GBD_ATRN"/>
    <property type="match status" value="1"/>
</dbReference>
<reference evidence="6" key="1">
    <citation type="submission" date="2025-05" db="UniProtKB">
        <authorList>
            <consortium name="EnsemblMetazoa"/>
        </authorList>
    </citation>
    <scope>IDENTIFICATION</scope>
</reference>
<proteinExistence type="predicted"/>
<dbReference type="PANTHER" id="PTHR46376:SF2">
    <property type="entry name" value="DISTRACTED, ISOFORM B"/>
    <property type="match status" value="1"/>
</dbReference>
<keyword evidence="2" id="KW-0677">Repeat</keyword>